<feature type="region of interest" description="Disordered" evidence="1">
    <location>
        <begin position="1"/>
        <end position="221"/>
    </location>
</feature>
<dbReference type="AlphaFoldDB" id="A0AAN8B682"/>
<evidence type="ECO:0000313" key="2">
    <source>
        <dbReference type="EMBL" id="KAK5878988.1"/>
    </source>
</evidence>
<evidence type="ECO:0000313" key="3">
    <source>
        <dbReference type="Proteomes" id="UP001335648"/>
    </source>
</evidence>
<evidence type="ECO:0000256" key="1">
    <source>
        <dbReference type="SAM" id="MobiDB-lite"/>
    </source>
</evidence>
<proteinExistence type="predicted"/>
<keyword evidence="3" id="KW-1185">Reference proteome</keyword>
<gene>
    <name evidence="2" type="ORF">CesoFtcFv8_024340</name>
</gene>
<reference evidence="2 3" key="1">
    <citation type="journal article" date="2023" name="Mol. Biol. Evol.">
        <title>Genomics of Secondarily Temperate Adaptation in the Only Non-Antarctic Icefish.</title>
        <authorList>
            <person name="Rivera-Colon A.G."/>
            <person name="Rayamajhi N."/>
            <person name="Minhas B.F."/>
            <person name="Madrigal G."/>
            <person name="Bilyk K.T."/>
            <person name="Yoon V."/>
            <person name="Hune M."/>
            <person name="Gregory S."/>
            <person name="Cheng C.H.C."/>
            <person name="Catchen J.M."/>
        </authorList>
    </citation>
    <scope>NUCLEOTIDE SEQUENCE [LARGE SCALE GENOMIC DNA]</scope>
    <source>
        <strain evidence="2">JC2023a</strain>
    </source>
</reference>
<comment type="caution">
    <text evidence="2">The sequence shown here is derived from an EMBL/GenBank/DDBJ whole genome shotgun (WGS) entry which is preliminary data.</text>
</comment>
<feature type="region of interest" description="Disordered" evidence="1">
    <location>
        <begin position="262"/>
        <end position="296"/>
    </location>
</feature>
<sequence length="296" mass="32325">MRTSTAPSPPNQHGHSSTFSNRSLNHSQLGLSAQQQKKSEAYSGLRECVSLPQEMSYQSPDAKRPPFPHSIDHDNYDTDTRDTFDRLQVQGPTDHHPESDSTMDVSTFDLKQSPKVSSLPQANKVCRRNLEGNDPLMASSPDSHTLTELSRTLQVSVPSQENSKSPPANPSQLIQQSSSSSLEAAHSRGVEPASSSDSECSSRSESESESTIEEPPPPPVSISVKTELLQLLVLGQPPPLLLLYQPQDSVLAPPTLTLTSYKEKLPKKTQFKGKNGRNLRESNRGGIPLPGRTDVQ</sequence>
<feature type="compositionally biased region" description="Basic and acidic residues" evidence="1">
    <location>
        <begin position="70"/>
        <end position="85"/>
    </location>
</feature>
<feature type="compositionally biased region" description="Polar residues" evidence="1">
    <location>
        <begin position="1"/>
        <end position="36"/>
    </location>
</feature>
<accession>A0AAN8B682</accession>
<feature type="compositionally biased region" description="Basic residues" evidence="1">
    <location>
        <begin position="267"/>
        <end position="277"/>
    </location>
</feature>
<name>A0AAN8B682_9TELE</name>
<organism evidence="2 3">
    <name type="scientific">Champsocephalus esox</name>
    <name type="common">pike icefish</name>
    <dbReference type="NCBI Taxonomy" id="159716"/>
    <lineage>
        <taxon>Eukaryota</taxon>
        <taxon>Metazoa</taxon>
        <taxon>Chordata</taxon>
        <taxon>Craniata</taxon>
        <taxon>Vertebrata</taxon>
        <taxon>Euteleostomi</taxon>
        <taxon>Actinopterygii</taxon>
        <taxon>Neopterygii</taxon>
        <taxon>Teleostei</taxon>
        <taxon>Neoteleostei</taxon>
        <taxon>Acanthomorphata</taxon>
        <taxon>Eupercaria</taxon>
        <taxon>Perciformes</taxon>
        <taxon>Notothenioidei</taxon>
        <taxon>Channichthyidae</taxon>
        <taxon>Champsocephalus</taxon>
    </lineage>
</organism>
<dbReference type="EMBL" id="JAULUE010002065">
    <property type="protein sequence ID" value="KAK5878988.1"/>
    <property type="molecule type" value="Genomic_DNA"/>
</dbReference>
<feature type="compositionally biased region" description="Polar residues" evidence="1">
    <location>
        <begin position="140"/>
        <end position="166"/>
    </location>
</feature>
<feature type="compositionally biased region" description="Low complexity" evidence="1">
    <location>
        <begin position="171"/>
        <end position="182"/>
    </location>
</feature>
<protein>
    <submittedName>
        <fullName evidence="2">Uncharacterized protein</fullName>
    </submittedName>
</protein>
<dbReference type="Proteomes" id="UP001335648">
    <property type="component" value="Unassembled WGS sequence"/>
</dbReference>